<dbReference type="PROSITE" id="PS50006">
    <property type="entry name" value="FHA_DOMAIN"/>
    <property type="match status" value="1"/>
</dbReference>
<dbReference type="SMART" id="SM00240">
    <property type="entry name" value="FHA"/>
    <property type="match status" value="1"/>
</dbReference>
<dbReference type="CDD" id="cd00060">
    <property type="entry name" value="FHA"/>
    <property type="match status" value="1"/>
</dbReference>
<evidence type="ECO:0000256" key="2">
    <source>
        <dbReference type="SAM" id="MobiDB-lite"/>
    </source>
</evidence>
<dbReference type="AlphaFoldDB" id="A0A4R0JAN8"/>
<feature type="region of interest" description="Disordered" evidence="2">
    <location>
        <begin position="30"/>
        <end position="76"/>
    </location>
</feature>
<dbReference type="Proteomes" id="UP000294225">
    <property type="component" value="Unassembled WGS sequence"/>
</dbReference>
<name>A0A4R0JAN8_9ACTN</name>
<gene>
    <name evidence="4" type="ORF">E0H58_29980</name>
    <name evidence="5" type="ORF">E0H92_08175</name>
</gene>
<accession>A0A4R0JAN8</accession>
<dbReference type="Pfam" id="PF00498">
    <property type="entry name" value="FHA"/>
    <property type="match status" value="1"/>
</dbReference>
<dbReference type="Proteomes" id="UP000292385">
    <property type="component" value="Unassembled WGS sequence"/>
</dbReference>
<comment type="caution">
    <text evidence="5">The sequence shown here is derived from an EMBL/GenBank/DDBJ whole genome shotgun (WGS) entry which is preliminary data.</text>
</comment>
<keyword evidence="6" id="KW-1185">Reference proteome</keyword>
<dbReference type="SUPFAM" id="SSF49879">
    <property type="entry name" value="SMAD/FHA domain"/>
    <property type="match status" value="1"/>
</dbReference>
<organism evidence="5 7">
    <name type="scientific">Kribbella speibonae</name>
    <dbReference type="NCBI Taxonomy" id="1572660"/>
    <lineage>
        <taxon>Bacteria</taxon>
        <taxon>Bacillati</taxon>
        <taxon>Actinomycetota</taxon>
        <taxon>Actinomycetes</taxon>
        <taxon>Propionibacteriales</taxon>
        <taxon>Kribbellaceae</taxon>
        <taxon>Kribbella</taxon>
    </lineage>
</organism>
<dbReference type="EMBL" id="SJJY01000007">
    <property type="protein sequence ID" value="TCC20348.1"/>
    <property type="molecule type" value="Genomic_DNA"/>
</dbReference>
<proteinExistence type="predicted"/>
<evidence type="ECO:0000259" key="3">
    <source>
        <dbReference type="PROSITE" id="PS50006"/>
    </source>
</evidence>
<evidence type="ECO:0000313" key="4">
    <source>
        <dbReference type="EMBL" id="TCC20348.1"/>
    </source>
</evidence>
<dbReference type="InterPro" id="IPR008984">
    <property type="entry name" value="SMAD_FHA_dom_sf"/>
</dbReference>
<dbReference type="InterPro" id="IPR000253">
    <property type="entry name" value="FHA_dom"/>
</dbReference>
<sequence>MTVNCPSGHPSTSTDYCDVCGLPIPADAGAAAPAANTPAGSTPAANAPAGPGAGAGSSAVTSDPAAPAAPSVQTCPNCSEPAAPDALFCESCGYDFTTGTMPRPASSLDLSSGPVPATPPPTPSAPAALAEWVVERWVDPDWYAVQQSDDPCPSPGLPTVIPLTEKSLLIGRPSRSRGISPEIDCGDDTGVSRRQAQLTTDGQRWWVEDLQSSNGTYVASAAGPLPETPIIPGQRQELNPDDRVYVGAWTRLVVRKATPEEQAGQA</sequence>
<evidence type="ECO:0000256" key="1">
    <source>
        <dbReference type="ARBA" id="ARBA00022553"/>
    </source>
</evidence>
<evidence type="ECO:0000313" key="7">
    <source>
        <dbReference type="Proteomes" id="UP000294225"/>
    </source>
</evidence>
<feature type="region of interest" description="Disordered" evidence="2">
    <location>
        <begin position="105"/>
        <end position="124"/>
    </location>
</feature>
<keyword evidence="1" id="KW-0597">Phosphoprotein</keyword>
<evidence type="ECO:0000313" key="6">
    <source>
        <dbReference type="Proteomes" id="UP000292385"/>
    </source>
</evidence>
<feature type="compositionally biased region" description="Low complexity" evidence="2">
    <location>
        <begin position="30"/>
        <end position="50"/>
    </location>
</feature>
<reference evidence="6 7" key="1">
    <citation type="submission" date="2019-02" db="EMBL/GenBank/DDBJ databases">
        <title>Kribbella capetownensis sp. nov. and Kribbella speibonae sp. nov., isolated from soil.</title>
        <authorList>
            <person name="Curtis S.M."/>
            <person name="Norton I."/>
            <person name="Everest G.J."/>
            <person name="Meyers P.R."/>
        </authorList>
    </citation>
    <scope>NUCLEOTIDE SEQUENCE [LARGE SCALE GENOMIC DNA]</scope>
    <source>
        <strain evidence="4 6">SK5</strain>
        <strain evidence="5 7">YM55</strain>
    </source>
</reference>
<evidence type="ECO:0000313" key="5">
    <source>
        <dbReference type="EMBL" id="TCC41616.1"/>
    </source>
</evidence>
<feature type="domain" description="FHA" evidence="3">
    <location>
        <begin position="168"/>
        <end position="218"/>
    </location>
</feature>
<dbReference type="EMBL" id="SJKC01000001">
    <property type="protein sequence ID" value="TCC41616.1"/>
    <property type="molecule type" value="Genomic_DNA"/>
</dbReference>
<dbReference type="Gene3D" id="2.60.200.20">
    <property type="match status" value="1"/>
</dbReference>
<protein>
    <submittedName>
        <fullName evidence="5">FHA domain-containing protein</fullName>
    </submittedName>
</protein>